<evidence type="ECO:0000313" key="2">
    <source>
        <dbReference type="EMBL" id="GAA0942833.1"/>
    </source>
</evidence>
<accession>A0ABP4AXL7</accession>
<protein>
    <recommendedName>
        <fullName evidence="4">DUF3311 domain-containing protein</fullName>
    </recommendedName>
</protein>
<dbReference type="Pfam" id="PF11755">
    <property type="entry name" value="DUF3311"/>
    <property type="match status" value="1"/>
</dbReference>
<dbReference type="InterPro" id="IPR021741">
    <property type="entry name" value="DUF3311"/>
</dbReference>
<dbReference type="Proteomes" id="UP001499967">
    <property type="component" value="Unassembled WGS sequence"/>
</dbReference>
<gene>
    <name evidence="2" type="ORF">GCM10009559_39270</name>
</gene>
<keyword evidence="1" id="KW-0472">Membrane</keyword>
<keyword evidence="1" id="KW-1133">Transmembrane helix</keyword>
<keyword evidence="3" id="KW-1185">Reference proteome</keyword>
<dbReference type="RefSeq" id="WP_343942924.1">
    <property type="nucleotide sequence ID" value="NZ_BAAAHP010000109.1"/>
</dbReference>
<dbReference type="EMBL" id="BAAAHP010000109">
    <property type="protein sequence ID" value="GAA0942833.1"/>
    <property type="molecule type" value="Genomic_DNA"/>
</dbReference>
<organism evidence="2 3">
    <name type="scientific">Pseudonocardia zijingensis</name>
    <dbReference type="NCBI Taxonomy" id="153376"/>
    <lineage>
        <taxon>Bacteria</taxon>
        <taxon>Bacillati</taxon>
        <taxon>Actinomycetota</taxon>
        <taxon>Actinomycetes</taxon>
        <taxon>Pseudonocardiales</taxon>
        <taxon>Pseudonocardiaceae</taxon>
        <taxon>Pseudonocardia</taxon>
    </lineage>
</organism>
<reference evidence="3" key="1">
    <citation type="journal article" date="2019" name="Int. J. Syst. Evol. Microbiol.">
        <title>The Global Catalogue of Microorganisms (GCM) 10K type strain sequencing project: providing services to taxonomists for standard genome sequencing and annotation.</title>
        <authorList>
            <consortium name="The Broad Institute Genomics Platform"/>
            <consortium name="The Broad Institute Genome Sequencing Center for Infectious Disease"/>
            <person name="Wu L."/>
            <person name="Ma J."/>
        </authorList>
    </citation>
    <scope>NUCLEOTIDE SEQUENCE [LARGE SCALE GENOMIC DNA]</scope>
    <source>
        <strain evidence="3">JCM 11117</strain>
    </source>
</reference>
<evidence type="ECO:0000256" key="1">
    <source>
        <dbReference type="SAM" id="Phobius"/>
    </source>
</evidence>
<feature type="transmembrane region" description="Helical" evidence="1">
    <location>
        <begin position="32"/>
        <end position="53"/>
    </location>
</feature>
<comment type="caution">
    <text evidence="2">The sequence shown here is derived from an EMBL/GenBank/DDBJ whole genome shotgun (WGS) entry which is preliminary data.</text>
</comment>
<name>A0ABP4AXL7_9PSEU</name>
<evidence type="ECO:0008006" key="4">
    <source>
        <dbReference type="Google" id="ProtNLM"/>
    </source>
</evidence>
<sequence length="72" mass="8171">MRASHLLLLVPFLALGTPWFNAVEPRLFGVPFFYWAQFAWIPVTVVCLAAVHLRTRHRPDASSDGHRPFTAP</sequence>
<keyword evidence="1" id="KW-0812">Transmembrane</keyword>
<proteinExistence type="predicted"/>
<evidence type="ECO:0000313" key="3">
    <source>
        <dbReference type="Proteomes" id="UP001499967"/>
    </source>
</evidence>